<evidence type="ECO:0000313" key="1">
    <source>
        <dbReference type="EMBL" id="DAF45702.1"/>
    </source>
</evidence>
<dbReference type="EMBL" id="BK032517">
    <property type="protein sequence ID" value="DAF45702.1"/>
    <property type="molecule type" value="Genomic_DNA"/>
</dbReference>
<proteinExistence type="predicted"/>
<name>A0A8S5S439_9CAUD</name>
<sequence>MTLTQLSIVLSDKSTYFNEIKSLIAANHVDMAIAHLQAALNSIQENETEVRQVLEELLK</sequence>
<reference evidence="1" key="1">
    <citation type="journal article" date="2021" name="Proc. Natl. Acad. Sci. U.S.A.">
        <title>A Catalog of Tens of Thousands of Viruses from Human Metagenomes Reveals Hidden Associations with Chronic Diseases.</title>
        <authorList>
            <person name="Tisza M.J."/>
            <person name="Buck C.B."/>
        </authorList>
    </citation>
    <scope>NUCLEOTIDE SEQUENCE</scope>
    <source>
        <strain evidence="1">CtJ7x27</strain>
    </source>
</reference>
<accession>A0A8S5S439</accession>
<protein>
    <submittedName>
        <fullName evidence="1">Uncharacterized protein</fullName>
    </submittedName>
</protein>
<organism evidence="1">
    <name type="scientific">Siphoviridae sp. ctJ7x27</name>
    <dbReference type="NCBI Taxonomy" id="2827835"/>
    <lineage>
        <taxon>Viruses</taxon>
        <taxon>Duplodnaviria</taxon>
        <taxon>Heunggongvirae</taxon>
        <taxon>Uroviricota</taxon>
        <taxon>Caudoviricetes</taxon>
    </lineage>
</organism>